<evidence type="ECO:0000259" key="3">
    <source>
        <dbReference type="Pfam" id="PF07859"/>
    </source>
</evidence>
<dbReference type="EMBL" id="KN846970">
    <property type="protein sequence ID" value="KIW82940.1"/>
    <property type="molecule type" value="Genomic_DNA"/>
</dbReference>
<dbReference type="InterPro" id="IPR013094">
    <property type="entry name" value="AB_hydrolase_3"/>
</dbReference>
<dbReference type="OrthoDB" id="2152029at2759"/>
<evidence type="ECO:0000313" key="5">
    <source>
        <dbReference type="Proteomes" id="UP000053029"/>
    </source>
</evidence>
<gene>
    <name evidence="4" type="ORF">Z517_02183</name>
</gene>
<dbReference type="GeneID" id="25301673"/>
<dbReference type="PANTHER" id="PTHR48081">
    <property type="entry name" value="AB HYDROLASE SUPERFAMILY PROTEIN C4A8.06C"/>
    <property type="match status" value="1"/>
</dbReference>
<protein>
    <recommendedName>
        <fullName evidence="3">Alpha/beta hydrolase fold-3 domain-containing protein</fullName>
    </recommendedName>
</protein>
<evidence type="ECO:0000256" key="1">
    <source>
        <dbReference type="ARBA" id="ARBA00022801"/>
    </source>
</evidence>
<dbReference type="SUPFAM" id="SSF53474">
    <property type="entry name" value="alpha/beta-Hydrolases"/>
    <property type="match status" value="1"/>
</dbReference>
<organism evidence="4 5">
    <name type="scientific">Fonsecaea pedrosoi CBS 271.37</name>
    <dbReference type="NCBI Taxonomy" id="1442368"/>
    <lineage>
        <taxon>Eukaryota</taxon>
        <taxon>Fungi</taxon>
        <taxon>Dikarya</taxon>
        <taxon>Ascomycota</taxon>
        <taxon>Pezizomycotina</taxon>
        <taxon>Eurotiomycetes</taxon>
        <taxon>Chaetothyriomycetidae</taxon>
        <taxon>Chaetothyriales</taxon>
        <taxon>Herpotrichiellaceae</taxon>
        <taxon>Fonsecaea</taxon>
    </lineage>
</organism>
<dbReference type="Pfam" id="PF07859">
    <property type="entry name" value="Abhydrolase_3"/>
    <property type="match status" value="1"/>
</dbReference>
<feature type="chain" id="PRO_5012452544" description="Alpha/beta hydrolase fold-3 domain-containing protein" evidence="2">
    <location>
        <begin position="16"/>
        <end position="352"/>
    </location>
</feature>
<dbReference type="GO" id="GO:0016787">
    <property type="term" value="F:hydrolase activity"/>
    <property type="evidence" value="ECO:0007669"/>
    <property type="project" value="UniProtKB-KW"/>
</dbReference>
<feature type="signal peptide" evidence="2">
    <location>
        <begin position="1"/>
        <end position="15"/>
    </location>
</feature>
<keyword evidence="1" id="KW-0378">Hydrolase</keyword>
<dbReference type="Proteomes" id="UP000053029">
    <property type="component" value="Unassembled WGS sequence"/>
</dbReference>
<dbReference type="VEuPathDB" id="FungiDB:Z517_02183"/>
<proteinExistence type="predicted"/>
<evidence type="ECO:0000256" key="2">
    <source>
        <dbReference type="SAM" id="SignalP"/>
    </source>
</evidence>
<dbReference type="RefSeq" id="XP_013286748.1">
    <property type="nucleotide sequence ID" value="XM_013431294.1"/>
</dbReference>
<dbReference type="InterPro" id="IPR050300">
    <property type="entry name" value="GDXG_lipolytic_enzyme"/>
</dbReference>
<feature type="domain" description="Alpha/beta hydrolase fold-3" evidence="3">
    <location>
        <begin position="113"/>
        <end position="324"/>
    </location>
</feature>
<dbReference type="HOGENOM" id="CLU_067136_0_0_1"/>
<name>A0A0D2GWE0_9EURO</name>
<evidence type="ECO:0000313" key="4">
    <source>
        <dbReference type="EMBL" id="KIW82940.1"/>
    </source>
</evidence>
<keyword evidence="5" id="KW-1185">Reference proteome</keyword>
<sequence length="352" mass="39402">MANLVLLLLKHPLRTLLFIHTFFSQISLVLLRRLLLPHFPVFQSLRLQIQRAYLGAAALTFPDLTHRLPVGNLSPRRARQVDEKVPAYLIPGTRGLSDFAQPKDDGKKQRCVVLFAHGGGYARGEARMYVNYLERWVAESARRDLDLAFYSVEYPLTTKASHPAQRNAFIQAYQYLLDNGVAAQNIVFMGDSAGGGLCILAGFEAKRLNLPQPAATVLISPWIDMALKAYVGGNPAVESDYFVMANKAVPALVQMFIGDWPPESPEVNPLFRQPEELRGLSPQLIFTGGAEFARYDSEQWAQMCHSAGMESKLVIEWGQLHIYAMGSKWTDPAVRRKTDGLIIEWLKNHVAP</sequence>
<dbReference type="AlphaFoldDB" id="A0A0D2GWE0"/>
<dbReference type="PANTHER" id="PTHR48081:SF8">
    <property type="entry name" value="ALPHA_BETA HYDROLASE FOLD-3 DOMAIN-CONTAINING PROTEIN-RELATED"/>
    <property type="match status" value="1"/>
</dbReference>
<dbReference type="InterPro" id="IPR029058">
    <property type="entry name" value="AB_hydrolase_fold"/>
</dbReference>
<dbReference type="STRING" id="1442368.A0A0D2GWE0"/>
<keyword evidence="2" id="KW-0732">Signal</keyword>
<dbReference type="Gene3D" id="3.40.50.1820">
    <property type="entry name" value="alpha/beta hydrolase"/>
    <property type="match status" value="1"/>
</dbReference>
<accession>A0A0D2GWE0</accession>
<reference evidence="4 5" key="1">
    <citation type="submission" date="2015-01" db="EMBL/GenBank/DDBJ databases">
        <title>The Genome Sequence of Fonsecaea pedrosoi CBS 271.37.</title>
        <authorList>
            <consortium name="The Broad Institute Genomics Platform"/>
            <person name="Cuomo C."/>
            <person name="de Hoog S."/>
            <person name="Gorbushina A."/>
            <person name="Stielow B."/>
            <person name="Teixiera M."/>
            <person name="Abouelleil A."/>
            <person name="Chapman S.B."/>
            <person name="Priest M."/>
            <person name="Young S.K."/>
            <person name="Wortman J."/>
            <person name="Nusbaum C."/>
            <person name="Birren B."/>
        </authorList>
    </citation>
    <scope>NUCLEOTIDE SEQUENCE [LARGE SCALE GENOMIC DNA]</scope>
    <source>
        <strain evidence="4 5">CBS 271.37</strain>
    </source>
</reference>